<keyword evidence="4" id="KW-1185">Reference proteome</keyword>
<feature type="signal peptide" evidence="2">
    <location>
        <begin position="1"/>
        <end position="20"/>
    </location>
</feature>
<dbReference type="PANTHER" id="PTHR21207">
    <property type="entry name" value="PARKIN COREGULATED GENE PROTEIN PARK2 COREGULATED"/>
    <property type="match status" value="1"/>
</dbReference>
<dbReference type="AlphaFoldDB" id="A0A8C3GWK9"/>
<dbReference type="GO" id="GO:0043005">
    <property type="term" value="C:neuron projection"/>
    <property type="evidence" value="ECO:0007669"/>
    <property type="project" value="TreeGrafter"/>
</dbReference>
<protein>
    <submittedName>
        <fullName evidence="3">Uncharacterized protein</fullName>
    </submittedName>
</protein>
<evidence type="ECO:0000256" key="2">
    <source>
        <dbReference type="SAM" id="SignalP"/>
    </source>
</evidence>
<organism evidence="3 4">
    <name type="scientific">Corvus moneduloides</name>
    <name type="common">New Caledonian crow</name>
    <dbReference type="NCBI Taxonomy" id="1196302"/>
    <lineage>
        <taxon>Eukaryota</taxon>
        <taxon>Metazoa</taxon>
        <taxon>Chordata</taxon>
        <taxon>Craniata</taxon>
        <taxon>Vertebrata</taxon>
        <taxon>Euteleostomi</taxon>
        <taxon>Archelosauria</taxon>
        <taxon>Archosauria</taxon>
        <taxon>Dinosauria</taxon>
        <taxon>Saurischia</taxon>
        <taxon>Theropoda</taxon>
        <taxon>Coelurosauria</taxon>
        <taxon>Aves</taxon>
        <taxon>Neognathae</taxon>
        <taxon>Neoaves</taxon>
        <taxon>Telluraves</taxon>
        <taxon>Australaves</taxon>
        <taxon>Passeriformes</taxon>
        <taxon>Corvoidea</taxon>
        <taxon>Corvidae</taxon>
        <taxon>Corvus</taxon>
    </lineage>
</organism>
<feature type="chain" id="PRO_5043333153" evidence="2">
    <location>
        <begin position="21"/>
        <end position="272"/>
    </location>
</feature>
<dbReference type="GO" id="GO:0030544">
    <property type="term" value="F:Hsp70 protein binding"/>
    <property type="evidence" value="ECO:0007669"/>
    <property type="project" value="TreeGrafter"/>
</dbReference>
<dbReference type="OMA" id="INGPIHE"/>
<dbReference type="GO" id="GO:0051879">
    <property type="term" value="F:Hsp90 protein binding"/>
    <property type="evidence" value="ECO:0007669"/>
    <property type="project" value="TreeGrafter"/>
</dbReference>
<reference evidence="3" key="3">
    <citation type="submission" date="2025-09" db="UniProtKB">
        <authorList>
            <consortium name="Ensembl"/>
        </authorList>
    </citation>
    <scope>IDENTIFICATION</scope>
</reference>
<dbReference type="GO" id="GO:0005829">
    <property type="term" value="C:cytosol"/>
    <property type="evidence" value="ECO:0007669"/>
    <property type="project" value="TreeGrafter"/>
</dbReference>
<dbReference type="Pfam" id="PF10274">
    <property type="entry name" value="ParcG"/>
    <property type="match status" value="1"/>
</dbReference>
<accession>A0A8C3GWK9</accession>
<evidence type="ECO:0000256" key="1">
    <source>
        <dbReference type="SAM" id="MobiDB-lite"/>
    </source>
</evidence>
<dbReference type="PANTHER" id="PTHR21207:SF2">
    <property type="entry name" value="PARKIN COREGULATED GENE PROTEIN"/>
    <property type="match status" value="1"/>
</dbReference>
<proteinExistence type="predicted"/>
<evidence type="ECO:0000313" key="3">
    <source>
        <dbReference type="Ensembl" id="ENSCMUP00000009853.2"/>
    </source>
</evidence>
<name>A0A8C3GWK9_CORMO</name>
<dbReference type="Ensembl" id="ENSCMUT00000010594.2">
    <property type="protein sequence ID" value="ENSCMUP00000009853.2"/>
    <property type="gene ID" value="ENSCMUG00000006306.2"/>
</dbReference>
<reference evidence="3" key="2">
    <citation type="submission" date="2025-08" db="UniProtKB">
        <authorList>
            <consortium name="Ensembl"/>
        </authorList>
    </citation>
    <scope>IDENTIFICATION</scope>
</reference>
<dbReference type="InterPro" id="IPR016024">
    <property type="entry name" value="ARM-type_fold"/>
</dbReference>
<dbReference type="GO" id="GO:0031982">
    <property type="term" value="C:vesicle"/>
    <property type="evidence" value="ECO:0007669"/>
    <property type="project" value="TreeGrafter"/>
</dbReference>
<feature type="region of interest" description="Disordered" evidence="1">
    <location>
        <begin position="25"/>
        <end position="53"/>
    </location>
</feature>
<reference evidence="4" key="1">
    <citation type="submission" date="2019-10" db="EMBL/GenBank/DDBJ databases">
        <title>Corvus moneduloides (New Caledonian crow) genome, bCorMon1, primary haplotype.</title>
        <authorList>
            <person name="Rutz C."/>
            <person name="Fungtammasan C."/>
            <person name="Mountcastle J."/>
            <person name="Formenti G."/>
            <person name="Chow W."/>
            <person name="Howe K."/>
            <person name="Steele M.P."/>
            <person name="Fernandes J."/>
            <person name="Gilbert M.T.P."/>
            <person name="Fedrigo O."/>
            <person name="Jarvis E.D."/>
            <person name="Gemmell N."/>
        </authorList>
    </citation>
    <scope>NUCLEOTIDE SEQUENCE [LARGE SCALE GENOMIC DNA]</scope>
</reference>
<keyword evidence="2" id="KW-0732">Signal</keyword>
<feature type="compositionally biased region" description="Basic and acidic residues" evidence="1">
    <location>
        <begin position="35"/>
        <end position="51"/>
    </location>
</feature>
<dbReference type="InterPro" id="IPR019399">
    <property type="entry name" value="Parkin_co-regulated_protein"/>
</dbReference>
<sequence>MFACFFQSVICIWSVAGAGGEMVVEEGGPGPSKPACDRCSRQREKKDKQQDKQQACEGFTIRAMMKNSVVRGPPPAGSVKQRPAKRTAFRKFYDRGDFPIAVEHGHVGNKIAWKAEIENLDYHYFLPLFFDGLRETEFPYEFFARQGVHDMLEHGGNKILPVVPQLIIPIKDALNLRNRQILCTTLKVLQHLVVSAEMVGEALVPYYRQILPVLSIFKNMNVNLGDGIEYSQQKRENVGVLIQETLELFERYGGEHAYINIKYMIPTYWSCI</sequence>
<dbReference type="Proteomes" id="UP000694553">
    <property type="component" value="Unassembled WGS sequence"/>
</dbReference>
<evidence type="ECO:0000313" key="4">
    <source>
        <dbReference type="Proteomes" id="UP000694553"/>
    </source>
</evidence>
<dbReference type="SUPFAM" id="SSF48371">
    <property type="entry name" value="ARM repeat"/>
    <property type="match status" value="1"/>
</dbReference>
<accession>A0A8U7MRF9</accession>